<feature type="domain" description="Homeobox" evidence="4">
    <location>
        <begin position="19"/>
        <end position="83"/>
    </location>
</feature>
<name>A0A8T0XCR1_PANVG</name>
<comment type="caution">
    <text evidence="5">The sequence shown here is derived from an EMBL/GenBank/DDBJ whole genome shotgun (WGS) entry which is preliminary data.</text>
</comment>
<proteinExistence type="predicted"/>
<accession>A0A8T0XCR1</accession>
<dbReference type="EMBL" id="CM029037">
    <property type="protein sequence ID" value="KAG2657195.1"/>
    <property type="molecule type" value="Genomic_DNA"/>
</dbReference>
<dbReference type="Pfam" id="PF16719">
    <property type="entry name" value="SAWADEE"/>
    <property type="match status" value="1"/>
</dbReference>
<feature type="DNA-binding region" description="Homeobox" evidence="2">
    <location>
        <begin position="21"/>
        <end position="84"/>
    </location>
</feature>
<dbReference type="InterPro" id="IPR039276">
    <property type="entry name" value="SHH1/2"/>
</dbReference>
<protein>
    <recommendedName>
        <fullName evidence="4">Homeobox domain-containing protein</fullName>
    </recommendedName>
</protein>
<keyword evidence="6" id="KW-1185">Reference proteome</keyword>
<organism evidence="5 6">
    <name type="scientific">Panicum virgatum</name>
    <name type="common">Blackwell switchgrass</name>
    <dbReference type="NCBI Taxonomy" id="38727"/>
    <lineage>
        <taxon>Eukaryota</taxon>
        <taxon>Viridiplantae</taxon>
        <taxon>Streptophyta</taxon>
        <taxon>Embryophyta</taxon>
        <taxon>Tracheophyta</taxon>
        <taxon>Spermatophyta</taxon>
        <taxon>Magnoliopsida</taxon>
        <taxon>Liliopsida</taxon>
        <taxon>Poales</taxon>
        <taxon>Poaceae</taxon>
        <taxon>PACMAD clade</taxon>
        <taxon>Panicoideae</taxon>
        <taxon>Panicodae</taxon>
        <taxon>Paniceae</taxon>
        <taxon>Panicinae</taxon>
        <taxon>Panicum</taxon>
        <taxon>Panicum sect. Hiantes</taxon>
    </lineage>
</organism>
<dbReference type="SMART" id="SM00389">
    <property type="entry name" value="HOX"/>
    <property type="match status" value="1"/>
</dbReference>
<gene>
    <name evidence="5" type="ORF">PVAP13_1KG049900</name>
</gene>
<dbReference type="PANTHER" id="PTHR33827:SF7">
    <property type="entry name" value="PROTEIN SAWADEE HOMEODOMAIN HOMOLOG 2"/>
    <property type="match status" value="1"/>
</dbReference>
<dbReference type="SUPFAM" id="SSF46689">
    <property type="entry name" value="Homeodomain-like"/>
    <property type="match status" value="1"/>
</dbReference>
<reference evidence="5" key="1">
    <citation type="submission" date="2020-05" db="EMBL/GenBank/DDBJ databases">
        <title>WGS assembly of Panicum virgatum.</title>
        <authorList>
            <person name="Lovell J.T."/>
            <person name="Jenkins J."/>
            <person name="Shu S."/>
            <person name="Juenger T.E."/>
            <person name="Schmutz J."/>
        </authorList>
    </citation>
    <scope>NUCLEOTIDE SEQUENCE</scope>
    <source>
        <strain evidence="5">AP13</strain>
    </source>
</reference>
<dbReference type="PROSITE" id="PS50071">
    <property type="entry name" value="HOMEOBOX_2"/>
    <property type="match status" value="1"/>
</dbReference>
<sequence length="274" mass="31061">MGRPPSARSDWVLAAAPFRFLPDEVEQMEARLQPLRNPSPDRVAMEELARKFSASAERIGKVVIQPKQVRNWFCNRRYYSREGKAARAAQAAQGDLAARRVEAYRQQLAAGSSAAVPAGSSSGKISMEGSQIKYEAKSDRDGSWYDVDVISFRTSELGELEAIVQLSGFGAEEAGWVNARTCLRQRSVPFRATECELVRCWDFVLCYKESEQGGLYFDARVHGRKIHDSRECDCKFLVRYEHDQSEEFVYLRNLRGRPRAFERQASDFASAIQK</sequence>
<dbReference type="AlphaFoldDB" id="A0A8T0XCR1"/>
<dbReference type="Gene3D" id="2.40.50.40">
    <property type="match status" value="1"/>
</dbReference>
<dbReference type="Pfam" id="PF00046">
    <property type="entry name" value="Homeodomain"/>
    <property type="match status" value="1"/>
</dbReference>
<keyword evidence="2 3" id="KW-0539">Nucleus</keyword>
<evidence type="ECO:0000256" key="1">
    <source>
        <dbReference type="ARBA" id="ARBA00004123"/>
    </source>
</evidence>
<dbReference type="Gene3D" id="1.10.10.60">
    <property type="entry name" value="Homeodomain-like"/>
    <property type="match status" value="1"/>
</dbReference>
<keyword evidence="2 3" id="KW-0238">DNA-binding</keyword>
<dbReference type="InterPro" id="IPR009057">
    <property type="entry name" value="Homeodomain-like_sf"/>
</dbReference>
<dbReference type="GO" id="GO:0005634">
    <property type="term" value="C:nucleus"/>
    <property type="evidence" value="ECO:0007669"/>
    <property type="project" value="UniProtKB-SubCell"/>
</dbReference>
<dbReference type="InterPro" id="IPR001356">
    <property type="entry name" value="HD"/>
</dbReference>
<evidence type="ECO:0000313" key="5">
    <source>
        <dbReference type="EMBL" id="KAG2657195.1"/>
    </source>
</evidence>
<dbReference type="CDD" id="cd00086">
    <property type="entry name" value="homeodomain"/>
    <property type="match status" value="1"/>
</dbReference>
<evidence type="ECO:0000256" key="2">
    <source>
        <dbReference type="PROSITE-ProRule" id="PRU00108"/>
    </source>
</evidence>
<evidence type="ECO:0000313" key="6">
    <source>
        <dbReference type="Proteomes" id="UP000823388"/>
    </source>
</evidence>
<dbReference type="Proteomes" id="UP000823388">
    <property type="component" value="Chromosome 1K"/>
</dbReference>
<dbReference type="Gene3D" id="2.30.30.140">
    <property type="match status" value="1"/>
</dbReference>
<evidence type="ECO:0000256" key="3">
    <source>
        <dbReference type="RuleBase" id="RU000682"/>
    </source>
</evidence>
<dbReference type="GO" id="GO:0003682">
    <property type="term" value="F:chromatin binding"/>
    <property type="evidence" value="ECO:0007669"/>
    <property type="project" value="InterPro"/>
</dbReference>
<dbReference type="PANTHER" id="PTHR33827">
    <property type="entry name" value="PROTEIN SAWADEE HOMEODOMAIN HOMOLOG 2"/>
    <property type="match status" value="1"/>
</dbReference>
<evidence type="ECO:0000259" key="4">
    <source>
        <dbReference type="PROSITE" id="PS50071"/>
    </source>
</evidence>
<dbReference type="InterPro" id="IPR032001">
    <property type="entry name" value="SAWADEE_dom"/>
</dbReference>
<comment type="subcellular location">
    <subcellularLocation>
        <location evidence="1 2 3">Nucleus</location>
    </subcellularLocation>
</comment>
<keyword evidence="2 3" id="KW-0371">Homeobox</keyword>
<dbReference type="GO" id="GO:0003677">
    <property type="term" value="F:DNA binding"/>
    <property type="evidence" value="ECO:0007669"/>
    <property type="project" value="UniProtKB-UniRule"/>
</dbReference>